<dbReference type="InterPro" id="IPR049450">
    <property type="entry name" value="ACOT8-like_C"/>
</dbReference>
<accession>A0ABZ0CYI9</accession>
<name>A0ABZ0CYI9_9BURK</name>
<proteinExistence type="predicted"/>
<protein>
    <submittedName>
        <fullName evidence="3">Thioesterase family protein</fullName>
    </submittedName>
</protein>
<evidence type="ECO:0000259" key="2">
    <source>
        <dbReference type="Pfam" id="PF20789"/>
    </source>
</evidence>
<feature type="domain" description="Acyl-CoA thioesterase-like C-terminal" evidence="2">
    <location>
        <begin position="129"/>
        <end position="270"/>
    </location>
</feature>
<evidence type="ECO:0000259" key="1">
    <source>
        <dbReference type="Pfam" id="PF13622"/>
    </source>
</evidence>
<dbReference type="Pfam" id="PF20789">
    <property type="entry name" value="4HBT_3C"/>
    <property type="match status" value="1"/>
</dbReference>
<dbReference type="Pfam" id="PF13622">
    <property type="entry name" value="4HBT_3"/>
    <property type="match status" value="1"/>
</dbReference>
<dbReference type="InterPro" id="IPR049449">
    <property type="entry name" value="TesB_ACOT8-like_N"/>
</dbReference>
<dbReference type="InterPro" id="IPR029069">
    <property type="entry name" value="HotDog_dom_sf"/>
</dbReference>
<evidence type="ECO:0000313" key="3">
    <source>
        <dbReference type="EMBL" id="WOB10006.1"/>
    </source>
</evidence>
<sequence>MSSLTPLSTILAGRLRDGHDVRFDIPGDWLQGRTSFGGLISTLAVQAMRDVAGSAWPEAVKLRALQTSFIGPVGLGEMHVNVTLLREGKNIRQVQALVRQQGQVSALLLGVFGIDRETIVPVKSPERPPVARSPEDTPERALRGGAPNFTQHMDMRFVEGVAPFSGQHSEVSKIHLRLKGEPTPIDLELLTVLLADVPPTPVISNFTQPTPASSVSWELELRPLAQAPAADGWWRVDTDVLASGGGYVNQITKLWAPGGELAALGYQVAAIYG</sequence>
<dbReference type="RefSeq" id="WP_316702897.1">
    <property type="nucleotide sequence ID" value="NZ_CP136336.1"/>
</dbReference>
<dbReference type="InterPro" id="IPR042171">
    <property type="entry name" value="Acyl-CoA_hotdog"/>
</dbReference>
<gene>
    <name evidence="3" type="ORF">RXV79_08050</name>
</gene>
<keyword evidence="4" id="KW-1185">Reference proteome</keyword>
<dbReference type="Proteomes" id="UP001303946">
    <property type="component" value="Chromosome"/>
</dbReference>
<reference evidence="3 4" key="1">
    <citation type="submission" date="2023-10" db="EMBL/GenBank/DDBJ databases">
        <title>Bacteria for the degradation of biodegradable plastic PBAT(Polybutylene adipate terephthalate).</title>
        <authorList>
            <person name="Weon H.-Y."/>
            <person name="Yeon J."/>
        </authorList>
    </citation>
    <scope>NUCLEOTIDE SEQUENCE [LARGE SCALE GENOMIC DNA]</scope>
    <source>
        <strain evidence="3 4">SBD 7-3</strain>
    </source>
</reference>
<evidence type="ECO:0000313" key="4">
    <source>
        <dbReference type="Proteomes" id="UP001303946"/>
    </source>
</evidence>
<feature type="domain" description="Acyl-CoA thioesterase-like N-terminal HotDog" evidence="1">
    <location>
        <begin position="25"/>
        <end position="112"/>
    </location>
</feature>
<dbReference type="EMBL" id="CP136336">
    <property type="protein sequence ID" value="WOB10006.1"/>
    <property type="molecule type" value="Genomic_DNA"/>
</dbReference>
<dbReference type="Gene3D" id="2.40.160.210">
    <property type="entry name" value="Acyl-CoA thioesterase, double hotdog domain"/>
    <property type="match status" value="1"/>
</dbReference>
<organism evidence="3 4">
    <name type="scientific">Piscinibacter gummiphilus</name>
    <dbReference type="NCBI Taxonomy" id="946333"/>
    <lineage>
        <taxon>Bacteria</taxon>
        <taxon>Pseudomonadati</taxon>
        <taxon>Pseudomonadota</taxon>
        <taxon>Betaproteobacteria</taxon>
        <taxon>Burkholderiales</taxon>
        <taxon>Sphaerotilaceae</taxon>
        <taxon>Piscinibacter</taxon>
    </lineage>
</organism>
<dbReference type="SUPFAM" id="SSF54637">
    <property type="entry name" value="Thioesterase/thiol ester dehydrase-isomerase"/>
    <property type="match status" value="2"/>
</dbReference>